<proteinExistence type="predicted"/>
<accession>A0A976IBI0</accession>
<gene>
    <name evidence="1" type="ORF">CCR75_002638</name>
</gene>
<dbReference type="EMBL" id="SHOA02000011">
    <property type="protein sequence ID" value="TDH65998.1"/>
    <property type="molecule type" value="Genomic_DNA"/>
</dbReference>
<dbReference type="GeneID" id="94346406"/>
<protein>
    <submittedName>
        <fullName evidence="1">Uncharacterized protein</fullName>
    </submittedName>
</protein>
<reference evidence="1 2" key="1">
    <citation type="journal article" date="2021" name="Genome Biol.">
        <title>AFLAP: assembly-free linkage analysis pipeline using k-mers from genome sequencing data.</title>
        <authorList>
            <person name="Fletcher K."/>
            <person name="Zhang L."/>
            <person name="Gil J."/>
            <person name="Han R."/>
            <person name="Cavanaugh K."/>
            <person name="Michelmore R."/>
        </authorList>
    </citation>
    <scope>NUCLEOTIDE SEQUENCE [LARGE SCALE GENOMIC DNA]</scope>
    <source>
        <strain evidence="1 2">SF5</strain>
    </source>
</reference>
<sequence>MLAGVLHKELVPPNDQFPLVLSPHHTKCAPTDLHLREFAQLEVQVKALQIPAINSRTSAARLAECFHYYSRLFTVESFLWPDFLAVVFTKLAEHFAASENIIVQSAILRVFQRAKGHVAQVNDPSKVCITNGIIGLLRWILMPDAEAFRPFNGTFTARHRLYGTDNGAANTSYDAVAPSRKHNGATATYQGDKSYKLG</sequence>
<evidence type="ECO:0000313" key="1">
    <source>
        <dbReference type="EMBL" id="TDH65998.1"/>
    </source>
</evidence>
<name>A0A976IBI0_BRELC</name>
<dbReference type="AlphaFoldDB" id="A0A976IBI0"/>
<organism evidence="1 2">
    <name type="scientific">Bremia lactucae</name>
    <name type="common">Lettuce downy mildew</name>
    <dbReference type="NCBI Taxonomy" id="4779"/>
    <lineage>
        <taxon>Eukaryota</taxon>
        <taxon>Sar</taxon>
        <taxon>Stramenopiles</taxon>
        <taxon>Oomycota</taxon>
        <taxon>Peronosporomycetes</taxon>
        <taxon>Peronosporales</taxon>
        <taxon>Peronosporaceae</taxon>
        <taxon>Bremia</taxon>
    </lineage>
</organism>
<evidence type="ECO:0000313" key="2">
    <source>
        <dbReference type="Proteomes" id="UP000294530"/>
    </source>
</evidence>
<comment type="caution">
    <text evidence="1">The sequence shown here is derived from an EMBL/GenBank/DDBJ whole genome shotgun (WGS) entry which is preliminary data.</text>
</comment>
<dbReference type="Proteomes" id="UP000294530">
    <property type="component" value="Unassembled WGS sequence"/>
</dbReference>
<dbReference type="KEGG" id="blac:94346406"/>
<dbReference type="RefSeq" id="XP_067815497.1">
    <property type="nucleotide sequence ID" value="XM_067960735.1"/>
</dbReference>
<dbReference type="OrthoDB" id="99558at2759"/>
<keyword evidence="2" id="KW-1185">Reference proteome</keyword>